<dbReference type="Proteomes" id="UP001344251">
    <property type="component" value="Chromosome"/>
</dbReference>
<accession>A0ABZ1FTL9</accession>
<sequence length="247" mass="26567">MPEPQKFPTARIALVGDRSPSVRSHTRIPGLLEALARRDQLILDAYWIPTPDAESPGALDGFDAVWLVPGSPYRSEEGALAAVRTAREQGIPFLGTCAGFQHALLEFARNVCGRSGAAHAENRPEAEDLLIVPLACSLVGHEGAVEVSPGSLAERVLGAERTVERYHCAYGADPASPDVLRTHGMRFSGVDEAGDVRIAELPDHPFFLATLFQPELAGDGRRPHPIIRAWAFAAAERAARRSAAALR</sequence>
<dbReference type="Pfam" id="PF00117">
    <property type="entry name" value="GATase"/>
    <property type="match status" value="1"/>
</dbReference>
<feature type="domain" description="Glutamine amidotransferase" evidence="10">
    <location>
        <begin position="43"/>
        <end position="121"/>
    </location>
</feature>
<dbReference type="SUPFAM" id="SSF52317">
    <property type="entry name" value="Class I glutamine amidotransferase-like"/>
    <property type="match status" value="1"/>
</dbReference>
<protein>
    <recommendedName>
        <fullName evidence="3">CTP synthase (glutamine hydrolyzing)</fullName>
        <ecNumber evidence="3">6.3.4.2</ecNumber>
    </recommendedName>
</protein>
<dbReference type="InterPro" id="IPR017926">
    <property type="entry name" value="GATASE"/>
</dbReference>
<evidence type="ECO:0000256" key="4">
    <source>
        <dbReference type="ARBA" id="ARBA00022598"/>
    </source>
</evidence>
<keyword evidence="7" id="KW-0315">Glutamine amidotransferase</keyword>
<evidence type="ECO:0000256" key="6">
    <source>
        <dbReference type="ARBA" id="ARBA00022840"/>
    </source>
</evidence>
<keyword evidence="8" id="KW-0665">Pyrimidine biosynthesis</keyword>
<dbReference type="PROSITE" id="PS51273">
    <property type="entry name" value="GATASE_TYPE_1"/>
    <property type="match status" value="1"/>
</dbReference>
<proteinExistence type="inferred from homology"/>
<comment type="catalytic activity">
    <reaction evidence="9">
        <text>UTP + L-glutamine + ATP + H2O = CTP + L-glutamate + ADP + phosphate + 2 H(+)</text>
        <dbReference type="Rhea" id="RHEA:26426"/>
        <dbReference type="ChEBI" id="CHEBI:15377"/>
        <dbReference type="ChEBI" id="CHEBI:15378"/>
        <dbReference type="ChEBI" id="CHEBI:29985"/>
        <dbReference type="ChEBI" id="CHEBI:30616"/>
        <dbReference type="ChEBI" id="CHEBI:37563"/>
        <dbReference type="ChEBI" id="CHEBI:43474"/>
        <dbReference type="ChEBI" id="CHEBI:46398"/>
        <dbReference type="ChEBI" id="CHEBI:58359"/>
        <dbReference type="ChEBI" id="CHEBI:456216"/>
        <dbReference type="EC" id="6.3.4.2"/>
    </reaction>
</comment>
<keyword evidence="5" id="KW-0547">Nucleotide-binding</keyword>
<dbReference type="NCBIfam" id="NF004836">
    <property type="entry name" value="PRK06186.1"/>
    <property type="match status" value="1"/>
</dbReference>
<dbReference type="InterPro" id="IPR029062">
    <property type="entry name" value="Class_I_gatase-like"/>
</dbReference>
<comment type="pathway">
    <text evidence="1">Pyrimidine metabolism; CTP biosynthesis via de novo pathway; CTP from UDP: step 2/2.</text>
</comment>
<evidence type="ECO:0000256" key="7">
    <source>
        <dbReference type="ARBA" id="ARBA00022962"/>
    </source>
</evidence>
<comment type="similarity">
    <text evidence="2">Belongs to the CTP synthase family.</text>
</comment>
<evidence type="ECO:0000256" key="1">
    <source>
        <dbReference type="ARBA" id="ARBA00005171"/>
    </source>
</evidence>
<dbReference type="EC" id="6.3.4.2" evidence="3"/>
<gene>
    <name evidence="11" type="ORF">OG863_38010</name>
</gene>
<evidence type="ECO:0000313" key="11">
    <source>
        <dbReference type="EMBL" id="WSB73277.1"/>
    </source>
</evidence>
<dbReference type="PANTHER" id="PTHR11550">
    <property type="entry name" value="CTP SYNTHASE"/>
    <property type="match status" value="1"/>
</dbReference>
<dbReference type="PANTHER" id="PTHR11550:SF0">
    <property type="entry name" value="CTP SYNTHASE-RELATED"/>
    <property type="match status" value="1"/>
</dbReference>
<keyword evidence="6" id="KW-0067">ATP-binding</keyword>
<organism evidence="11 12">
    <name type="scientific">Streptomyces decoyicus</name>
    <dbReference type="NCBI Taxonomy" id="249567"/>
    <lineage>
        <taxon>Bacteria</taxon>
        <taxon>Bacillati</taxon>
        <taxon>Actinomycetota</taxon>
        <taxon>Actinomycetes</taxon>
        <taxon>Kitasatosporales</taxon>
        <taxon>Streptomycetaceae</taxon>
        <taxon>Streptomyces</taxon>
    </lineage>
</organism>
<reference evidence="11 12" key="1">
    <citation type="submission" date="2022-10" db="EMBL/GenBank/DDBJ databases">
        <title>The complete genomes of actinobacterial strains from the NBC collection.</title>
        <authorList>
            <person name="Joergensen T.S."/>
            <person name="Alvarez Arevalo M."/>
            <person name="Sterndorff E.B."/>
            <person name="Faurdal D."/>
            <person name="Vuksanovic O."/>
            <person name="Mourched A.-S."/>
            <person name="Charusanti P."/>
            <person name="Shaw S."/>
            <person name="Blin K."/>
            <person name="Weber T."/>
        </authorList>
    </citation>
    <scope>NUCLEOTIDE SEQUENCE [LARGE SCALE GENOMIC DNA]</scope>
    <source>
        <strain evidence="11 12">NBC 01774</strain>
    </source>
</reference>
<evidence type="ECO:0000256" key="9">
    <source>
        <dbReference type="ARBA" id="ARBA00047781"/>
    </source>
</evidence>
<evidence type="ECO:0000256" key="2">
    <source>
        <dbReference type="ARBA" id="ARBA00007533"/>
    </source>
</evidence>
<evidence type="ECO:0000256" key="8">
    <source>
        <dbReference type="ARBA" id="ARBA00022975"/>
    </source>
</evidence>
<dbReference type="RefSeq" id="WP_326622874.1">
    <property type="nucleotide sequence ID" value="NZ_CP109106.1"/>
</dbReference>
<keyword evidence="12" id="KW-1185">Reference proteome</keyword>
<evidence type="ECO:0000313" key="12">
    <source>
        <dbReference type="Proteomes" id="UP001344251"/>
    </source>
</evidence>
<dbReference type="EMBL" id="CP109106">
    <property type="protein sequence ID" value="WSB73277.1"/>
    <property type="molecule type" value="Genomic_DNA"/>
</dbReference>
<evidence type="ECO:0000256" key="5">
    <source>
        <dbReference type="ARBA" id="ARBA00022741"/>
    </source>
</evidence>
<evidence type="ECO:0000259" key="10">
    <source>
        <dbReference type="Pfam" id="PF00117"/>
    </source>
</evidence>
<dbReference type="InterPro" id="IPR004468">
    <property type="entry name" value="CTP_synthase"/>
</dbReference>
<dbReference type="Gene3D" id="3.40.50.880">
    <property type="match status" value="1"/>
</dbReference>
<name>A0ABZ1FTL9_9ACTN</name>
<keyword evidence="4" id="KW-0436">Ligase</keyword>
<evidence type="ECO:0000256" key="3">
    <source>
        <dbReference type="ARBA" id="ARBA00012291"/>
    </source>
</evidence>